<keyword evidence="3" id="KW-1185">Reference proteome</keyword>
<dbReference type="RefSeq" id="WP_199114492.1">
    <property type="nucleotide sequence ID" value="NZ_JAELVQ010000006.1"/>
</dbReference>
<evidence type="ECO:0000313" key="3">
    <source>
        <dbReference type="Proteomes" id="UP000610931"/>
    </source>
</evidence>
<dbReference type="Gene3D" id="3.50.50.100">
    <property type="match status" value="1"/>
</dbReference>
<dbReference type="GO" id="GO:0016491">
    <property type="term" value="F:oxidoreductase activity"/>
    <property type="evidence" value="ECO:0007669"/>
    <property type="project" value="InterPro"/>
</dbReference>
<sequence>MKTTVVVGGNFAGMTAALEIKRKGKTGHRVIVVDKSPLFLFIPSLIWVPFGRREVKDISFRKDAVLAKKGVDFLNAEAIKVDAKKQVVVTDKGDVSYDHLVIATGPKVKYDVAPGVKEFAHYIGTPNGAMKTRKALEEFKKNPGSIVIGATQNAGCMGAAYEFLFNIEKWLREQHIRKQVDLYWITPETYLGHFGIDGITGGETMLKSFMKMFNIHYRTEVGVKEVFKNKVLLSSGEELPSRFTMLMPPFVGVDFVSNSPDLHATANGYLPVGEDYRHLDYNNIWAAGIAVDVKLPFKPGKIPFSGPKTGYPSDETGKIVAENIIRVTNGKSKLKKKAWGRIPGICVMDAGKKEVIILSDTLFKPRKFAIMIPNIFYDFSKVLFEKYFLWKTRRGYSQLP</sequence>
<evidence type="ECO:0000313" key="2">
    <source>
        <dbReference type="EMBL" id="MBJ6367722.1"/>
    </source>
</evidence>
<protein>
    <submittedName>
        <fullName evidence="2">NAD(P)/FAD-dependent oxidoreductase</fullName>
    </submittedName>
</protein>
<proteinExistence type="predicted"/>
<dbReference type="InterPro" id="IPR052541">
    <property type="entry name" value="SQRD"/>
</dbReference>
<dbReference type="EMBL" id="JAELVQ010000006">
    <property type="protein sequence ID" value="MBJ6367722.1"/>
    <property type="molecule type" value="Genomic_DNA"/>
</dbReference>
<evidence type="ECO:0000259" key="1">
    <source>
        <dbReference type="Pfam" id="PF07992"/>
    </source>
</evidence>
<dbReference type="InterPro" id="IPR036188">
    <property type="entry name" value="FAD/NAD-bd_sf"/>
</dbReference>
<dbReference type="SUPFAM" id="SSF51905">
    <property type="entry name" value="FAD/NAD(P)-binding domain"/>
    <property type="match status" value="2"/>
</dbReference>
<organism evidence="2 3">
    <name type="scientific">Snuella sedimenti</name>
    <dbReference type="NCBI Taxonomy" id="2798802"/>
    <lineage>
        <taxon>Bacteria</taxon>
        <taxon>Pseudomonadati</taxon>
        <taxon>Bacteroidota</taxon>
        <taxon>Flavobacteriia</taxon>
        <taxon>Flavobacteriales</taxon>
        <taxon>Flavobacteriaceae</taxon>
        <taxon>Snuella</taxon>
    </lineage>
</organism>
<gene>
    <name evidence="2" type="ORF">JF259_06460</name>
</gene>
<feature type="domain" description="FAD/NAD(P)-binding" evidence="1">
    <location>
        <begin position="4"/>
        <end position="288"/>
    </location>
</feature>
<dbReference type="Proteomes" id="UP000610931">
    <property type="component" value="Unassembled WGS sequence"/>
</dbReference>
<dbReference type="PANTHER" id="PTHR43755">
    <property type="match status" value="1"/>
</dbReference>
<accession>A0A8J7IN40</accession>
<dbReference type="AlphaFoldDB" id="A0A8J7IN40"/>
<dbReference type="InterPro" id="IPR023753">
    <property type="entry name" value="FAD/NAD-binding_dom"/>
</dbReference>
<comment type="caution">
    <text evidence="2">The sequence shown here is derived from an EMBL/GenBank/DDBJ whole genome shotgun (WGS) entry which is preliminary data.</text>
</comment>
<name>A0A8J7IN40_9FLAO</name>
<dbReference type="Pfam" id="PF07992">
    <property type="entry name" value="Pyr_redox_2"/>
    <property type="match status" value="1"/>
</dbReference>
<dbReference type="PANTHER" id="PTHR43755:SF1">
    <property type="entry name" value="FAD-DEPENDENT PYRIDINE NUCLEOTIDE-DISULPHIDE OXIDOREDUCTASE"/>
    <property type="match status" value="1"/>
</dbReference>
<reference evidence="2" key="1">
    <citation type="submission" date="2020-12" db="EMBL/GenBank/DDBJ databases">
        <title>Snuella sp. nov., isolated from sediment in Incheon.</title>
        <authorList>
            <person name="Kim W."/>
        </authorList>
    </citation>
    <scope>NUCLEOTIDE SEQUENCE</scope>
    <source>
        <strain evidence="2">CAU 1569</strain>
    </source>
</reference>